<dbReference type="GO" id="GO:0005829">
    <property type="term" value="C:cytosol"/>
    <property type="evidence" value="ECO:0007669"/>
    <property type="project" value="TreeGrafter"/>
</dbReference>
<accession>A0A160DUL7</accession>
<dbReference type="PATRIC" id="fig|1300342.3.peg.1887"/>
<dbReference type="EMBL" id="CP015249">
    <property type="protein sequence ID" value="ANB17954.1"/>
    <property type="molecule type" value="Genomic_DNA"/>
</dbReference>
<gene>
    <name evidence="9" type="ORF">I596_1932</name>
</gene>
<proteinExistence type="inferred from homology"/>
<evidence type="ECO:0000256" key="3">
    <source>
        <dbReference type="ARBA" id="ARBA00007275"/>
    </source>
</evidence>
<dbReference type="Proteomes" id="UP000076830">
    <property type="component" value="Chromosome"/>
</dbReference>
<dbReference type="Gene3D" id="3.90.79.10">
    <property type="entry name" value="Nucleoside Triphosphate Pyrophosphohydrolase"/>
    <property type="match status" value="1"/>
</dbReference>
<evidence type="ECO:0000256" key="2">
    <source>
        <dbReference type="ARBA" id="ARBA00001946"/>
    </source>
</evidence>
<dbReference type="OrthoDB" id="9794310at2"/>
<evidence type="ECO:0000256" key="7">
    <source>
        <dbReference type="ARBA" id="ARBA00032272"/>
    </source>
</evidence>
<keyword evidence="5 9" id="KW-0378">Hydrolase</keyword>
<dbReference type="STRING" id="1300342.I596_1932"/>
<dbReference type="Pfam" id="PF00293">
    <property type="entry name" value="NUDIX"/>
    <property type="match status" value="1"/>
</dbReference>
<dbReference type="GO" id="GO:0016787">
    <property type="term" value="F:hydrolase activity"/>
    <property type="evidence" value="ECO:0007669"/>
    <property type="project" value="UniProtKB-KW"/>
</dbReference>
<dbReference type="InterPro" id="IPR015797">
    <property type="entry name" value="NUDIX_hydrolase-like_dom_sf"/>
</dbReference>
<dbReference type="PANTHER" id="PTHR11839:SF18">
    <property type="entry name" value="NUDIX HYDROLASE DOMAIN-CONTAINING PROTEIN"/>
    <property type="match status" value="1"/>
</dbReference>
<comment type="catalytic activity">
    <reaction evidence="1">
        <text>GDP-alpha-D-mannose + H2O = alpha-D-mannose 1-phosphate + GMP + 2 H(+)</text>
        <dbReference type="Rhea" id="RHEA:27978"/>
        <dbReference type="ChEBI" id="CHEBI:15377"/>
        <dbReference type="ChEBI" id="CHEBI:15378"/>
        <dbReference type="ChEBI" id="CHEBI:57527"/>
        <dbReference type="ChEBI" id="CHEBI:58115"/>
        <dbReference type="ChEBI" id="CHEBI:58409"/>
    </reaction>
</comment>
<dbReference type="RefSeq" id="WP_067646660.1">
    <property type="nucleotide sequence ID" value="NZ_CP015249.1"/>
</dbReference>
<organism evidence="9 10">
    <name type="scientific">Dokdonella koreensis DS-123</name>
    <dbReference type="NCBI Taxonomy" id="1300342"/>
    <lineage>
        <taxon>Bacteria</taxon>
        <taxon>Pseudomonadati</taxon>
        <taxon>Pseudomonadota</taxon>
        <taxon>Gammaproteobacteria</taxon>
        <taxon>Lysobacterales</taxon>
        <taxon>Rhodanobacteraceae</taxon>
        <taxon>Dokdonella</taxon>
    </lineage>
</organism>
<feature type="domain" description="Nudix hydrolase" evidence="8">
    <location>
        <begin position="26"/>
        <end position="162"/>
    </location>
</feature>
<dbReference type="SUPFAM" id="SSF55811">
    <property type="entry name" value="Nudix"/>
    <property type="match status" value="1"/>
</dbReference>
<dbReference type="PANTHER" id="PTHR11839">
    <property type="entry name" value="UDP/ADP-SUGAR PYROPHOSPHATASE"/>
    <property type="match status" value="1"/>
</dbReference>
<evidence type="ECO:0000256" key="4">
    <source>
        <dbReference type="ARBA" id="ARBA00016377"/>
    </source>
</evidence>
<evidence type="ECO:0000313" key="10">
    <source>
        <dbReference type="Proteomes" id="UP000076830"/>
    </source>
</evidence>
<evidence type="ECO:0000256" key="1">
    <source>
        <dbReference type="ARBA" id="ARBA00000847"/>
    </source>
</evidence>
<dbReference type="KEGG" id="dko:I596_1932"/>
<comment type="similarity">
    <text evidence="3">Belongs to the Nudix hydrolase family. NudK subfamily.</text>
</comment>
<dbReference type="PROSITE" id="PS51462">
    <property type="entry name" value="NUDIX"/>
    <property type="match status" value="1"/>
</dbReference>
<evidence type="ECO:0000259" key="8">
    <source>
        <dbReference type="PROSITE" id="PS51462"/>
    </source>
</evidence>
<dbReference type="GO" id="GO:0019693">
    <property type="term" value="P:ribose phosphate metabolic process"/>
    <property type="evidence" value="ECO:0007669"/>
    <property type="project" value="TreeGrafter"/>
</dbReference>
<evidence type="ECO:0000313" key="9">
    <source>
        <dbReference type="EMBL" id="ANB17954.1"/>
    </source>
</evidence>
<evidence type="ECO:0000256" key="6">
    <source>
        <dbReference type="ARBA" id="ARBA00032162"/>
    </source>
</evidence>
<protein>
    <recommendedName>
        <fullName evidence="4">GDP-mannose pyrophosphatase</fullName>
    </recommendedName>
    <alternativeName>
        <fullName evidence="6">GDP-mannose hydrolase</fullName>
    </alternativeName>
    <alternativeName>
        <fullName evidence="7">GDPMK</fullName>
    </alternativeName>
</protein>
<dbReference type="GO" id="GO:0006753">
    <property type="term" value="P:nucleoside phosphate metabolic process"/>
    <property type="evidence" value="ECO:0007669"/>
    <property type="project" value="TreeGrafter"/>
</dbReference>
<keyword evidence="10" id="KW-1185">Reference proteome</keyword>
<evidence type="ECO:0000256" key="5">
    <source>
        <dbReference type="ARBA" id="ARBA00022801"/>
    </source>
</evidence>
<dbReference type="AlphaFoldDB" id="A0A160DUL7"/>
<dbReference type="InterPro" id="IPR000086">
    <property type="entry name" value="NUDIX_hydrolase_dom"/>
</dbReference>
<comment type="cofactor">
    <cofactor evidence="2">
        <name>Mg(2+)</name>
        <dbReference type="ChEBI" id="CHEBI:18420"/>
    </cofactor>
</comment>
<name>A0A160DUL7_9GAMM</name>
<sequence length="180" mass="19818">MSDTETLYDGKWLRLMRRGRWEYAERTNPGGGVMIIAVTPEDCLLFVEQYRPALQSMTIEMPAGLVGDMADQVGESAVDAADRELFEETGYVARRIEFLMAGPTSSGMSNEILAFVRAYDLVRTASGGGDETEDIQVHEVPRDQAAGWLVEKIRAGYSIDPKMFAGLYLLDHGEALFGAG</sequence>
<dbReference type="CDD" id="cd03424">
    <property type="entry name" value="NUDIX_ADPRase_Nudt5_UGPPase_Nudt14"/>
    <property type="match status" value="1"/>
</dbReference>
<reference evidence="9 10" key="1">
    <citation type="submission" date="2016-04" db="EMBL/GenBank/DDBJ databases">
        <title>Complete genome sequence of Dokdonella koreensis DS-123T.</title>
        <authorList>
            <person name="Kim J.F."/>
            <person name="Lee H."/>
            <person name="Kwak M.-J."/>
        </authorList>
    </citation>
    <scope>NUCLEOTIDE SEQUENCE [LARGE SCALE GENOMIC DNA]</scope>
    <source>
        <strain evidence="9 10">DS-123</strain>
    </source>
</reference>